<dbReference type="SMART" id="SM00530">
    <property type="entry name" value="HTH_XRE"/>
    <property type="match status" value="1"/>
</dbReference>
<name>A0AAW6XSK8_9LACO</name>
<feature type="domain" description="HTH cro/C1-type" evidence="3">
    <location>
        <begin position="7"/>
        <end position="61"/>
    </location>
</feature>
<reference evidence="4" key="1">
    <citation type="submission" date="2023-05" db="EMBL/GenBank/DDBJ databases">
        <title>Cataloging the Phylogenetic Diversity of Human Bladder Bacteria.</title>
        <authorList>
            <person name="Du J."/>
        </authorList>
    </citation>
    <scope>NUCLEOTIDE SEQUENCE</scope>
    <source>
        <strain evidence="4">UMB6975B</strain>
    </source>
</reference>
<dbReference type="EMBL" id="JASOLY010000051">
    <property type="protein sequence ID" value="MDK6869465.1"/>
    <property type="molecule type" value="Genomic_DNA"/>
</dbReference>
<accession>A0AAW6XSK8</accession>
<dbReference type="InterPro" id="IPR010982">
    <property type="entry name" value="Lambda_DNA-bd_dom_sf"/>
</dbReference>
<dbReference type="RefSeq" id="WP_144841850.1">
    <property type="nucleotide sequence ID" value="NZ_JASOLY010000051.1"/>
</dbReference>
<dbReference type="CDD" id="cd00093">
    <property type="entry name" value="HTH_XRE"/>
    <property type="match status" value="1"/>
</dbReference>
<dbReference type="SUPFAM" id="SSF47413">
    <property type="entry name" value="lambda repressor-like DNA-binding domains"/>
    <property type="match status" value="1"/>
</dbReference>
<dbReference type="PROSITE" id="PS50943">
    <property type="entry name" value="HTH_CROC1"/>
    <property type="match status" value="1"/>
</dbReference>
<evidence type="ECO:0000313" key="5">
    <source>
        <dbReference type="Proteomes" id="UP001232113"/>
    </source>
</evidence>
<dbReference type="PANTHER" id="PTHR46558">
    <property type="entry name" value="TRACRIPTIONAL REGULATORY PROTEIN-RELATED-RELATED"/>
    <property type="match status" value="1"/>
</dbReference>
<organism evidence="4 5">
    <name type="scientific">Lactobacillus paragasseri</name>
    <dbReference type="NCBI Taxonomy" id="2107999"/>
    <lineage>
        <taxon>Bacteria</taxon>
        <taxon>Bacillati</taxon>
        <taxon>Bacillota</taxon>
        <taxon>Bacilli</taxon>
        <taxon>Lactobacillales</taxon>
        <taxon>Lactobacillaceae</taxon>
        <taxon>Lactobacillus</taxon>
    </lineage>
</organism>
<dbReference type="InterPro" id="IPR001387">
    <property type="entry name" value="Cro/C1-type_HTH"/>
</dbReference>
<feature type="transmembrane region" description="Helical" evidence="2">
    <location>
        <begin position="205"/>
        <end position="222"/>
    </location>
</feature>
<evidence type="ECO:0000313" key="4">
    <source>
        <dbReference type="EMBL" id="MDK6869465.1"/>
    </source>
</evidence>
<gene>
    <name evidence="4" type="ORF">QP354_10585</name>
</gene>
<keyword evidence="2" id="KW-0812">Transmembrane</keyword>
<feature type="transmembrane region" description="Helical" evidence="2">
    <location>
        <begin position="278"/>
        <end position="296"/>
    </location>
</feature>
<dbReference type="PANTHER" id="PTHR46558:SF13">
    <property type="entry name" value="HTH-TYPE TRANSCRIPTIONAL REGULATOR IMMR"/>
    <property type="match status" value="1"/>
</dbReference>
<sequence length="335" mass="38609">MRLGQKIADLRKKNNLSQEGLAEKMNVSRQAVSKWESEQSIPDIEKIVNLSELFGVITDYLLKSGEPSFELKNEDINDKDKLPILSDELVKKYLTASRKSAKLRALAIALIIFGLACICFTRALRYSLDTKYFLEKYGDRLTSIVSAIGYILFIITIAIAAGLFVYSIMNVREFKQLKMQNFDVREEKKKLEATIKTFHKNNDKYLVLASILAVLSIIGPIMESTSVLSGFEPLITRGISLSIFSVALYFFNFYLFQRNYLSILIKHKKHLPIKLHRLFVYGSWIYAFCVLGIFYITTRLPYGLYIPFFNPTLFVDLSVILYCLFTYFFIKEKAE</sequence>
<feature type="transmembrane region" description="Helical" evidence="2">
    <location>
        <begin position="308"/>
        <end position="330"/>
    </location>
</feature>
<dbReference type="AlphaFoldDB" id="A0AAW6XSK8"/>
<comment type="caution">
    <text evidence="4">The sequence shown here is derived from an EMBL/GenBank/DDBJ whole genome shotgun (WGS) entry which is preliminary data.</text>
</comment>
<feature type="transmembrane region" description="Helical" evidence="2">
    <location>
        <begin position="105"/>
        <end position="124"/>
    </location>
</feature>
<feature type="transmembrane region" description="Helical" evidence="2">
    <location>
        <begin position="234"/>
        <end position="257"/>
    </location>
</feature>
<dbReference type="Gene3D" id="1.10.260.40">
    <property type="entry name" value="lambda repressor-like DNA-binding domains"/>
    <property type="match status" value="1"/>
</dbReference>
<dbReference type="Pfam" id="PF01381">
    <property type="entry name" value="HTH_3"/>
    <property type="match status" value="1"/>
</dbReference>
<evidence type="ECO:0000256" key="2">
    <source>
        <dbReference type="SAM" id="Phobius"/>
    </source>
</evidence>
<proteinExistence type="predicted"/>
<evidence type="ECO:0000259" key="3">
    <source>
        <dbReference type="PROSITE" id="PS50943"/>
    </source>
</evidence>
<protein>
    <submittedName>
        <fullName evidence="4">Helix-turn-helix transcriptional regulator</fullName>
    </submittedName>
</protein>
<feature type="transmembrane region" description="Helical" evidence="2">
    <location>
        <begin position="144"/>
        <end position="169"/>
    </location>
</feature>
<keyword evidence="1" id="KW-0238">DNA-binding</keyword>
<evidence type="ECO:0000256" key="1">
    <source>
        <dbReference type="ARBA" id="ARBA00023125"/>
    </source>
</evidence>
<dbReference type="GO" id="GO:0003677">
    <property type="term" value="F:DNA binding"/>
    <property type="evidence" value="ECO:0007669"/>
    <property type="project" value="UniProtKB-KW"/>
</dbReference>
<keyword evidence="2" id="KW-0472">Membrane</keyword>
<keyword evidence="2" id="KW-1133">Transmembrane helix</keyword>
<dbReference type="Proteomes" id="UP001232113">
    <property type="component" value="Unassembled WGS sequence"/>
</dbReference>